<organism evidence="2 3">
    <name type="scientific">Archangium gephyra</name>
    <dbReference type="NCBI Taxonomy" id="48"/>
    <lineage>
        <taxon>Bacteria</taxon>
        <taxon>Pseudomonadati</taxon>
        <taxon>Myxococcota</taxon>
        <taxon>Myxococcia</taxon>
        <taxon>Myxococcales</taxon>
        <taxon>Cystobacterineae</taxon>
        <taxon>Archangiaceae</taxon>
        <taxon>Archangium</taxon>
    </lineage>
</organism>
<feature type="transmembrane region" description="Helical" evidence="1">
    <location>
        <begin position="16"/>
        <end position="37"/>
    </location>
</feature>
<dbReference type="EMBL" id="QFQP01000008">
    <property type="protein sequence ID" value="PZR14028.1"/>
    <property type="molecule type" value="Genomic_DNA"/>
</dbReference>
<dbReference type="Proteomes" id="UP000249061">
    <property type="component" value="Unassembled WGS sequence"/>
</dbReference>
<feature type="transmembrane region" description="Helical" evidence="1">
    <location>
        <begin position="43"/>
        <end position="67"/>
    </location>
</feature>
<dbReference type="AlphaFoldDB" id="A0A2W5UXV4"/>
<sequence>MIDHQIQLLDFSRASLAGPLTTLVIAATALVAGAVMLPFGYGFLIVGLMVMGGSVLPMGIGFVWLASNLSHNASIDRSIKKLRSDRAALSGSPTAHLQFPPSEPELLQVASF</sequence>
<evidence type="ECO:0000313" key="3">
    <source>
        <dbReference type="Proteomes" id="UP000249061"/>
    </source>
</evidence>
<reference evidence="2 3" key="1">
    <citation type="submission" date="2017-08" db="EMBL/GenBank/DDBJ databases">
        <title>Infants hospitalized years apart are colonized by the same room-sourced microbial strains.</title>
        <authorList>
            <person name="Brooks B."/>
            <person name="Olm M.R."/>
            <person name="Firek B.A."/>
            <person name="Baker R."/>
            <person name="Thomas B.C."/>
            <person name="Morowitz M.J."/>
            <person name="Banfield J.F."/>
        </authorList>
    </citation>
    <scope>NUCLEOTIDE SEQUENCE [LARGE SCALE GENOMIC DNA]</scope>
    <source>
        <strain evidence="2">S2_003_000_R2_14</strain>
    </source>
</reference>
<keyword evidence="1" id="KW-0812">Transmembrane</keyword>
<name>A0A2W5UXV4_9BACT</name>
<keyword evidence="1" id="KW-0472">Membrane</keyword>
<accession>A0A2W5UXV4</accession>
<evidence type="ECO:0000313" key="2">
    <source>
        <dbReference type="EMBL" id="PZR14028.1"/>
    </source>
</evidence>
<protein>
    <submittedName>
        <fullName evidence="2">Uncharacterized protein</fullName>
    </submittedName>
</protein>
<evidence type="ECO:0000256" key="1">
    <source>
        <dbReference type="SAM" id="Phobius"/>
    </source>
</evidence>
<proteinExistence type="predicted"/>
<keyword evidence="1" id="KW-1133">Transmembrane helix</keyword>
<gene>
    <name evidence="2" type="ORF">DI536_11985</name>
</gene>
<comment type="caution">
    <text evidence="2">The sequence shown here is derived from an EMBL/GenBank/DDBJ whole genome shotgun (WGS) entry which is preliminary data.</text>
</comment>